<dbReference type="EMBL" id="LZMS01000002">
    <property type="protein sequence ID" value="OBX67275.1"/>
    <property type="molecule type" value="Genomic_DNA"/>
</dbReference>
<sequence>MMFLQPQKVPVKVYLSTDKDAPKLDRTSNCVATILKACLVTGYGDKEGAGWTIPFEDTSKGIKVFRPEISPHADFFMRVSNDTGREMTVQVYQNMISVDDGDLKLQCDTAFKYAVGSVTSNKWMVIACGRAFWVFCETAKRVTATQSGTHLYCGDTAKNSVGETAIYLKHTGGSWSIGDHDRYTILNGNGNSGSTIGKLFHDKTNTSANADPVGLFKGDKVQSTHTLLTPVLLMSDDEVFALPIYAPSTINLHNYENLHAFGRTFINHATGTYSRNNFLIPTDYWEF</sequence>
<dbReference type="AlphaFoldDB" id="A0A1B8Q895"/>
<evidence type="ECO:0000313" key="2">
    <source>
        <dbReference type="Proteomes" id="UP000092607"/>
    </source>
</evidence>
<accession>A0A1B8Q895</accession>
<evidence type="ECO:0000313" key="1">
    <source>
        <dbReference type="EMBL" id="OBX67275.1"/>
    </source>
</evidence>
<dbReference type="Proteomes" id="UP000092607">
    <property type="component" value="Unassembled WGS sequence"/>
</dbReference>
<gene>
    <name evidence="1" type="ORF">A9309_01315</name>
</gene>
<organism evidence="1 2">
    <name type="scientific">Moraxella lacunata</name>
    <dbReference type="NCBI Taxonomy" id="477"/>
    <lineage>
        <taxon>Bacteria</taxon>
        <taxon>Pseudomonadati</taxon>
        <taxon>Pseudomonadota</taxon>
        <taxon>Gammaproteobacteria</taxon>
        <taxon>Moraxellales</taxon>
        <taxon>Moraxellaceae</taxon>
        <taxon>Moraxella</taxon>
    </lineage>
</organism>
<reference evidence="1 2" key="1">
    <citation type="submission" date="2016-06" db="EMBL/GenBank/DDBJ databases">
        <title>Draft genome of Moraxella lacunata CCUG 57757A.</title>
        <authorList>
            <person name="Salva-Serra F."/>
            <person name="Engstrom-Jakobsson H."/>
            <person name="Thorell K."/>
            <person name="Gonzales-Siles L."/>
            <person name="Karlsson R."/>
            <person name="Boulund F."/>
            <person name="Engstrand L."/>
            <person name="Kristiansson E."/>
            <person name="Moore E."/>
        </authorList>
    </citation>
    <scope>NUCLEOTIDE SEQUENCE [LARGE SCALE GENOMIC DNA]</scope>
    <source>
        <strain evidence="1 2">CCUG 57757A</strain>
    </source>
</reference>
<protein>
    <submittedName>
        <fullName evidence="1">Uncharacterized protein</fullName>
    </submittedName>
</protein>
<proteinExistence type="predicted"/>
<name>A0A1B8Q895_MORLA</name>
<comment type="caution">
    <text evidence="1">The sequence shown here is derived from an EMBL/GenBank/DDBJ whole genome shotgun (WGS) entry which is preliminary data.</text>
</comment>